<dbReference type="SUPFAM" id="SSF55874">
    <property type="entry name" value="ATPase domain of HSP90 chaperone/DNA topoisomerase II/histidine kinase"/>
    <property type="match status" value="1"/>
</dbReference>
<reference evidence="17 18" key="1">
    <citation type="submission" date="2020-08" db="EMBL/GenBank/DDBJ databases">
        <title>Genomic Encyclopedia of Type Strains, Phase IV (KMG-IV): sequencing the most valuable type-strain genomes for metagenomic binning, comparative biology and taxonomic classification.</title>
        <authorList>
            <person name="Goeker M."/>
        </authorList>
    </citation>
    <scope>NUCLEOTIDE SEQUENCE [LARGE SCALE GENOMIC DNA]</scope>
    <source>
        <strain evidence="17 18">DSM 22071</strain>
    </source>
</reference>
<dbReference type="Pfam" id="PF08447">
    <property type="entry name" value="PAS_3"/>
    <property type="match status" value="1"/>
</dbReference>
<dbReference type="GO" id="GO:0005524">
    <property type="term" value="F:ATP binding"/>
    <property type="evidence" value="ECO:0007669"/>
    <property type="project" value="UniProtKB-KW"/>
</dbReference>
<dbReference type="EMBL" id="JACHID010000001">
    <property type="protein sequence ID" value="MBB5020791.1"/>
    <property type="molecule type" value="Genomic_DNA"/>
</dbReference>
<dbReference type="InterPro" id="IPR036097">
    <property type="entry name" value="HisK_dim/P_sf"/>
</dbReference>
<evidence type="ECO:0000256" key="13">
    <source>
        <dbReference type="SAM" id="Phobius"/>
    </source>
</evidence>
<dbReference type="InterPro" id="IPR029151">
    <property type="entry name" value="Sensor-like_sf"/>
</dbReference>
<evidence type="ECO:0000259" key="14">
    <source>
        <dbReference type="PROSITE" id="PS50109"/>
    </source>
</evidence>
<feature type="transmembrane region" description="Helical" evidence="13">
    <location>
        <begin position="12"/>
        <end position="34"/>
    </location>
</feature>
<keyword evidence="10" id="KW-0067">ATP-binding</keyword>
<evidence type="ECO:0000256" key="6">
    <source>
        <dbReference type="ARBA" id="ARBA00022679"/>
    </source>
</evidence>
<keyword evidence="12" id="KW-0902">Two-component regulatory system</keyword>
<evidence type="ECO:0000313" key="18">
    <source>
        <dbReference type="Proteomes" id="UP000528322"/>
    </source>
</evidence>
<dbReference type="InterPro" id="IPR004358">
    <property type="entry name" value="Sig_transdc_His_kin-like_C"/>
</dbReference>
<evidence type="ECO:0000313" key="17">
    <source>
        <dbReference type="EMBL" id="MBB5020791.1"/>
    </source>
</evidence>
<feature type="domain" description="PAS" evidence="15">
    <location>
        <begin position="361"/>
        <end position="413"/>
    </location>
</feature>
<feature type="domain" description="Histidine kinase" evidence="14">
    <location>
        <begin position="908"/>
        <end position="1122"/>
    </location>
</feature>
<dbReference type="GO" id="GO:0000155">
    <property type="term" value="F:phosphorelay sensor kinase activity"/>
    <property type="evidence" value="ECO:0007669"/>
    <property type="project" value="InterPro"/>
</dbReference>
<evidence type="ECO:0000256" key="8">
    <source>
        <dbReference type="ARBA" id="ARBA00022741"/>
    </source>
</evidence>
<keyword evidence="6" id="KW-0808">Transferase</keyword>
<keyword evidence="4" id="KW-1003">Cell membrane</keyword>
<dbReference type="AlphaFoldDB" id="A0A7W8DFT9"/>
<dbReference type="Pfam" id="PF14827">
    <property type="entry name" value="dCache_3"/>
    <property type="match status" value="1"/>
</dbReference>
<evidence type="ECO:0000256" key="4">
    <source>
        <dbReference type="ARBA" id="ARBA00022475"/>
    </source>
</evidence>
<dbReference type="NCBIfam" id="TIGR00229">
    <property type="entry name" value="sensory_box"/>
    <property type="match status" value="3"/>
</dbReference>
<dbReference type="SUPFAM" id="SSF55785">
    <property type="entry name" value="PYP-like sensor domain (PAS domain)"/>
    <property type="match status" value="4"/>
</dbReference>
<feature type="domain" description="PAS" evidence="15">
    <location>
        <begin position="615"/>
        <end position="686"/>
    </location>
</feature>
<dbReference type="InterPro" id="IPR003594">
    <property type="entry name" value="HATPase_dom"/>
</dbReference>
<dbReference type="InterPro" id="IPR035965">
    <property type="entry name" value="PAS-like_dom_sf"/>
</dbReference>
<comment type="caution">
    <text evidence="17">The sequence shown here is derived from an EMBL/GenBank/DDBJ whole genome shotgun (WGS) entry which is preliminary data.</text>
</comment>
<dbReference type="PANTHER" id="PTHR43304:SF1">
    <property type="entry name" value="PAC DOMAIN-CONTAINING PROTEIN"/>
    <property type="match status" value="1"/>
</dbReference>
<organism evidence="17 18">
    <name type="scientific">Desulfurispira natronophila</name>
    <dbReference type="NCBI Taxonomy" id="682562"/>
    <lineage>
        <taxon>Bacteria</taxon>
        <taxon>Pseudomonadati</taxon>
        <taxon>Chrysiogenota</taxon>
        <taxon>Chrysiogenia</taxon>
        <taxon>Chrysiogenales</taxon>
        <taxon>Chrysiogenaceae</taxon>
        <taxon>Desulfurispira</taxon>
    </lineage>
</organism>
<dbReference type="InterPro" id="IPR052162">
    <property type="entry name" value="Sensor_kinase/Photoreceptor"/>
</dbReference>
<evidence type="ECO:0000259" key="16">
    <source>
        <dbReference type="PROSITE" id="PS50113"/>
    </source>
</evidence>
<dbReference type="InterPro" id="IPR000014">
    <property type="entry name" value="PAS"/>
</dbReference>
<dbReference type="SUPFAM" id="SSF47384">
    <property type="entry name" value="Homodimeric domain of signal transducing histidine kinase"/>
    <property type="match status" value="1"/>
</dbReference>
<dbReference type="PANTHER" id="PTHR43304">
    <property type="entry name" value="PHYTOCHROME-LIKE PROTEIN CPH1"/>
    <property type="match status" value="1"/>
</dbReference>
<protein>
    <recommendedName>
        <fullName evidence="3">histidine kinase</fullName>
        <ecNumber evidence="3">2.7.13.3</ecNumber>
    </recommendedName>
</protein>
<keyword evidence="9" id="KW-0418">Kinase</keyword>
<dbReference type="SMART" id="SM00387">
    <property type="entry name" value="HATPase_c"/>
    <property type="match status" value="1"/>
</dbReference>
<keyword evidence="11 13" id="KW-1133">Transmembrane helix</keyword>
<keyword evidence="18" id="KW-1185">Reference proteome</keyword>
<dbReference type="PRINTS" id="PR00344">
    <property type="entry name" value="BCTRLSENSOR"/>
</dbReference>
<dbReference type="CDD" id="cd00082">
    <property type="entry name" value="HisKA"/>
    <property type="match status" value="1"/>
</dbReference>
<dbReference type="InterPro" id="IPR000700">
    <property type="entry name" value="PAS-assoc_C"/>
</dbReference>
<dbReference type="InterPro" id="IPR001610">
    <property type="entry name" value="PAC"/>
</dbReference>
<dbReference type="SUPFAM" id="SSF103190">
    <property type="entry name" value="Sensory domain-like"/>
    <property type="match status" value="1"/>
</dbReference>
<feature type="domain" description="PAC" evidence="16">
    <location>
        <begin position="437"/>
        <end position="489"/>
    </location>
</feature>
<dbReference type="SMART" id="SM00091">
    <property type="entry name" value="PAS"/>
    <property type="match status" value="4"/>
</dbReference>
<dbReference type="InterPro" id="IPR029150">
    <property type="entry name" value="dCache_3"/>
</dbReference>
<dbReference type="InterPro" id="IPR005467">
    <property type="entry name" value="His_kinase_dom"/>
</dbReference>
<dbReference type="InterPro" id="IPR013656">
    <property type="entry name" value="PAS_4"/>
</dbReference>
<proteinExistence type="predicted"/>
<evidence type="ECO:0000259" key="15">
    <source>
        <dbReference type="PROSITE" id="PS50112"/>
    </source>
</evidence>
<dbReference type="InterPro" id="IPR036890">
    <property type="entry name" value="HATPase_C_sf"/>
</dbReference>
<evidence type="ECO:0000256" key="10">
    <source>
        <dbReference type="ARBA" id="ARBA00022840"/>
    </source>
</evidence>
<feature type="domain" description="PAC" evidence="16">
    <location>
        <begin position="689"/>
        <end position="741"/>
    </location>
</feature>
<name>A0A7W8DFT9_9BACT</name>
<dbReference type="Proteomes" id="UP000528322">
    <property type="component" value="Unassembled WGS sequence"/>
</dbReference>
<evidence type="ECO:0000256" key="12">
    <source>
        <dbReference type="ARBA" id="ARBA00023012"/>
    </source>
</evidence>
<dbReference type="PROSITE" id="PS50112">
    <property type="entry name" value="PAS"/>
    <property type="match status" value="3"/>
</dbReference>
<comment type="catalytic activity">
    <reaction evidence="1">
        <text>ATP + protein L-histidine = ADP + protein N-phospho-L-histidine.</text>
        <dbReference type="EC" id="2.7.13.3"/>
    </reaction>
</comment>
<dbReference type="Pfam" id="PF08448">
    <property type="entry name" value="PAS_4"/>
    <property type="match status" value="2"/>
</dbReference>
<dbReference type="Gene3D" id="3.30.450.20">
    <property type="entry name" value="PAS domain"/>
    <property type="match status" value="4"/>
</dbReference>
<evidence type="ECO:0000256" key="11">
    <source>
        <dbReference type="ARBA" id="ARBA00022989"/>
    </source>
</evidence>
<evidence type="ECO:0000256" key="9">
    <source>
        <dbReference type="ARBA" id="ARBA00022777"/>
    </source>
</evidence>
<dbReference type="Gene3D" id="3.30.565.10">
    <property type="entry name" value="Histidine kinase-like ATPase, C-terminal domain"/>
    <property type="match status" value="1"/>
</dbReference>
<dbReference type="SMART" id="SM00086">
    <property type="entry name" value="PAC"/>
    <property type="match status" value="3"/>
</dbReference>
<dbReference type="Pfam" id="PF02518">
    <property type="entry name" value="HATPase_c"/>
    <property type="match status" value="1"/>
</dbReference>
<evidence type="ECO:0000256" key="7">
    <source>
        <dbReference type="ARBA" id="ARBA00022692"/>
    </source>
</evidence>
<accession>A0A7W8DFT9</accession>
<feature type="domain" description="PAC" evidence="16">
    <location>
        <begin position="559"/>
        <end position="614"/>
    </location>
</feature>
<dbReference type="PROSITE" id="PS50109">
    <property type="entry name" value="HIS_KIN"/>
    <property type="match status" value="1"/>
</dbReference>
<dbReference type="InterPro" id="IPR003661">
    <property type="entry name" value="HisK_dim/P_dom"/>
</dbReference>
<evidence type="ECO:0000256" key="2">
    <source>
        <dbReference type="ARBA" id="ARBA00004651"/>
    </source>
</evidence>
<dbReference type="EC" id="2.7.13.3" evidence="3"/>
<keyword evidence="5" id="KW-0597">Phosphoprotein</keyword>
<evidence type="ECO:0000256" key="1">
    <source>
        <dbReference type="ARBA" id="ARBA00000085"/>
    </source>
</evidence>
<dbReference type="Pfam" id="PF13426">
    <property type="entry name" value="PAS_9"/>
    <property type="match status" value="1"/>
</dbReference>
<keyword evidence="13" id="KW-0472">Membrane</keyword>
<comment type="subcellular location">
    <subcellularLocation>
        <location evidence="2">Cell membrane</location>
        <topology evidence="2">Multi-pass membrane protein</topology>
    </subcellularLocation>
</comment>
<keyword evidence="7 13" id="KW-0812">Transmembrane</keyword>
<evidence type="ECO:0000256" key="5">
    <source>
        <dbReference type="ARBA" id="ARBA00022553"/>
    </source>
</evidence>
<feature type="domain" description="PAS" evidence="15">
    <location>
        <begin position="760"/>
        <end position="804"/>
    </location>
</feature>
<dbReference type="PROSITE" id="PS50113">
    <property type="entry name" value="PAC"/>
    <property type="match status" value="3"/>
</dbReference>
<sequence>MRRNFTPSFTTYTYAFGVVILLTTLIWLVMLYLLEQQRDRSIEELLYSLGDAQSITWQSVLNQQRHSVATWFEEYVQENPRTLELMDQARDRNQRDQARAHLYRHLADTYDRLQQRGVRQFHFHLPNGDSLLRFHQLDQYGDNLMDVRYSVKVANEEHRAVMGFETGRIVSGFRSTFPVFSEQGEHLGSVELSLPFDTLRQEMSRLFEQREFEMLLRRELVDGVIFEEQQEIHAPWPASDRLIVEDPQRVLPDAPPALSASSRATVEALSHTGALPCLDGRVENGYFSVQTPDGYQSAIFTCLFDTQGEHSGYLVSYGAFPQQSVIHQTFQRNLVVTTLALLALAVAVLAFLSRHYALGGERQRLQIINDTLGEGLYVMGADGRVTDVNQRACEMLGYDRSQIIGQAAHDLFHSHSENYHIPLQECPFYEAVMAGQEYRQQEIFRRCDGVLITVRVTSRPIRKGSEIVGSVTTFADITRQVETQEALQRSEDFLNAIFESIQDGISVLDRDLSIVRTNRWVQQMYPQSLPLETQKCYGAYQQRETPCTWCPALKTLAEGTPQSQIVPWPGEQEPEGWLEISTYPVFDNEGKVHQVVEFVRDITDRIQVQQELACSEQRFRLFAENSDTVFWVRTADKILYISPAYERVWGHSCDELYENPDAFWQNVHHEDKTRITKALEDDIQGRRPFDEYYRIVRSDNSVRWIHARSFAVSDENQGTGYWTGVAHDVTLQKAHEETLEQFSLDLARKVNNEVARRMETEQSYQALVENSPEGILLMDSECRFVSANPAAARMLMMEPQQLQGLTPLDISPSQQPDGLSSDQKLQQAVERVSQDKVTQLEWTHLDELGDEVLTEVVISKLDRESSGCMLVLWRDITEVRRLQHERQLQEVALTQQSKMAELGNMMGAIAHQWKQPLNNIALHMQYLPELYEDGKLTSEELERATSRIMELLKFMATTIEDFRNFFKPSGDLEAFDLHRSVVDVVEIIKGQLVKDTVTVNIADTPNCRIQGRRGEFQQVVLNILNNAREAIVEQKPLCREIDISFQLDDSFVGVTICDHAGGIPAHLLPDKLFNPFVSTKGQQGTGIGLSLSRSIIEKMNGSVTAHNSDDGACFYIQFPLYREESENE</sequence>
<dbReference type="CDD" id="cd00130">
    <property type="entry name" value="PAS"/>
    <property type="match status" value="3"/>
</dbReference>
<keyword evidence="8" id="KW-0547">Nucleotide-binding</keyword>
<gene>
    <name evidence="17" type="ORF">HNR37_000094</name>
</gene>
<dbReference type="RefSeq" id="WP_183728250.1">
    <property type="nucleotide sequence ID" value="NZ_JACHID010000001.1"/>
</dbReference>
<dbReference type="InterPro" id="IPR013655">
    <property type="entry name" value="PAS_fold_3"/>
</dbReference>
<evidence type="ECO:0000256" key="3">
    <source>
        <dbReference type="ARBA" id="ARBA00012438"/>
    </source>
</evidence>
<dbReference type="GO" id="GO:0005886">
    <property type="term" value="C:plasma membrane"/>
    <property type="evidence" value="ECO:0007669"/>
    <property type="project" value="UniProtKB-SubCell"/>
</dbReference>
<dbReference type="Gene3D" id="1.10.287.130">
    <property type="match status" value="1"/>
</dbReference>